<dbReference type="InterPro" id="IPR036209">
    <property type="entry name" value="YwmB-like_sf"/>
</dbReference>
<organism evidence="1 2">
    <name type="scientific">Paenibacillus baimaensis</name>
    <dbReference type="NCBI Taxonomy" id="2982185"/>
    <lineage>
        <taxon>Bacteria</taxon>
        <taxon>Bacillati</taxon>
        <taxon>Bacillota</taxon>
        <taxon>Bacilli</taxon>
        <taxon>Bacillales</taxon>
        <taxon>Paenibacillaceae</taxon>
        <taxon>Paenibacillus</taxon>
    </lineage>
</organism>
<gene>
    <name evidence="1" type="ORF">OB236_05905</name>
</gene>
<evidence type="ECO:0000313" key="2">
    <source>
        <dbReference type="Proteomes" id="UP001652445"/>
    </source>
</evidence>
<sequence length="252" mass="27968">MRATIIWTFIVLITLVLTLEAAAQGWTLRPHSDGDLQRLLPLAESVIISDKKVIVKHTSAYLPYKDERDFAQTAQNISTIFKLTAPLNPIRKQDVLLYRFTLKDTATTQATLLWIGFPDGSTQLSLTAETLQSDGINTLHDLQQQWNTQLQALGIQSNWNVMIQGNIDADTSSQQPGLSPSLQLNVTNSLHAQELARYQDANSLSISYHSTIVEESAADTQQKMNLQVAVHRDSITGQQRITIATPAISIAY</sequence>
<dbReference type="Proteomes" id="UP001652445">
    <property type="component" value="Unassembled WGS sequence"/>
</dbReference>
<protein>
    <submittedName>
        <fullName evidence="1">YwmB family TATA-box binding protein</fullName>
    </submittedName>
</protein>
<reference evidence="1 2" key="1">
    <citation type="submission" date="2022-09" db="EMBL/GenBank/DDBJ databases">
        <authorList>
            <person name="Han X.L."/>
            <person name="Wang Q."/>
            <person name="Lu T."/>
        </authorList>
    </citation>
    <scope>NUCLEOTIDE SEQUENCE [LARGE SCALE GENOMIC DNA]</scope>
    <source>
        <strain evidence="1 2">WQ 127069</strain>
    </source>
</reference>
<evidence type="ECO:0000313" key="1">
    <source>
        <dbReference type="EMBL" id="MCU6791661.1"/>
    </source>
</evidence>
<dbReference type="EMBL" id="JAOQIO010000011">
    <property type="protein sequence ID" value="MCU6791661.1"/>
    <property type="molecule type" value="Genomic_DNA"/>
</dbReference>
<dbReference type="RefSeq" id="WP_262683178.1">
    <property type="nucleotide sequence ID" value="NZ_JAOQIO010000011.1"/>
</dbReference>
<comment type="caution">
    <text evidence="1">The sequence shown here is derived from an EMBL/GenBank/DDBJ whole genome shotgun (WGS) entry which is preliminary data.</text>
</comment>
<dbReference type="SUPFAM" id="SSF143842">
    <property type="entry name" value="YwmB-like"/>
    <property type="match status" value="1"/>
</dbReference>
<keyword evidence="2" id="KW-1185">Reference proteome</keyword>
<proteinExistence type="predicted"/>
<name>A0ABT2UBV5_9BACL</name>
<dbReference type="InterPro" id="IPR014794">
    <property type="entry name" value="DUF1779"/>
</dbReference>
<accession>A0ABT2UBV5</accession>
<dbReference type="Pfam" id="PF08680">
    <property type="entry name" value="DUF1779"/>
    <property type="match status" value="1"/>
</dbReference>
<dbReference type="Gene3D" id="3.30.360.40">
    <property type="entry name" value="YwmB-like"/>
    <property type="match status" value="1"/>
</dbReference>